<evidence type="ECO:0000259" key="1">
    <source>
        <dbReference type="Pfam" id="PF03807"/>
    </source>
</evidence>
<dbReference type="AlphaFoldDB" id="A0AB39BRE8"/>
<sequence length="227" mass="25529">MVVIIGSGRLSRALLTLIDCGDVRVYGRNTETVKELVDQFPLAKQANKDDLNKAEIIIVCLPKNAYRPFFEEHLEELSKNVLIVHFATALMEDQVSPLIGGRRLLPCKLVGHAKQMLLDGEGLFAVPSAYDELRVQMEKLFPNITFISLKEEDVLAANQLATEETMKMIGRLEKRARELKLPDRVTVQVERQIIPGVVRSYLDDDLGGFAKEIAKKLKEKKGELDEA</sequence>
<dbReference type="InterPro" id="IPR036291">
    <property type="entry name" value="NAD(P)-bd_dom_sf"/>
</dbReference>
<dbReference type="RefSeq" id="WP_368503505.1">
    <property type="nucleotide sequence ID" value="NZ_CP162551.1"/>
</dbReference>
<dbReference type="SUPFAM" id="SSF51735">
    <property type="entry name" value="NAD(P)-binding Rossmann-fold domains"/>
    <property type="match status" value="1"/>
</dbReference>
<dbReference type="Gene3D" id="3.40.50.720">
    <property type="entry name" value="NAD(P)-binding Rossmann-like Domain"/>
    <property type="match status" value="1"/>
</dbReference>
<proteinExistence type="predicted"/>
<evidence type="ECO:0000313" key="2">
    <source>
        <dbReference type="EMBL" id="XDI35994.1"/>
    </source>
</evidence>
<name>A0AB39BRE8_9BACI</name>
<accession>A0AB39BRE8</accession>
<dbReference type="Pfam" id="PF03807">
    <property type="entry name" value="F420_oxidored"/>
    <property type="match status" value="1"/>
</dbReference>
<reference evidence="2" key="1">
    <citation type="submission" date="2024-07" db="EMBL/GenBank/DDBJ databases">
        <title>Identification and characteristics of an arsenic-resistant bacterial isolate, which belongs to a novel species.</title>
        <authorList>
            <person name="Juszczyk A."/>
            <person name="Kowalczyk A."/>
            <person name="Was K."/>
            <person name="Kosowicz W."/>
            <person name="Budzyn A."/>
            <person name="Latowski D."/>
        </authorList>
    </citation>
    <scope>NUCLEOTIDE SEQUENCE</scope>
    <source>
        <strain evidence="2">As8PL</strain>
    </source>
</reference>
<organism evidence="2">
    <name type="scientific">Alkalihalophilus sp. As8PL</name>
    <dbReference type="NCBI Taxonomy" id="3237103"/>
    <lineage>
        <taxon>Bacteria</taxon>
        <taxon>Bacillati</taxon>
        <taxon>Bacillota</taxon>
        <taxon>Bacilli</taxon>
        <taxon>Bacillales</taxon>
        <taxon>Bacillaceae</taxon>
        <taxon>Alkalihalophilus</taxon>
    </lineage>
</organism>
<gene>
    <name evidence="2" type="ORF">AB3N04_14960</name>
</gene>
<dbReference type="InterPro" id="IPR028939">
    <property type="entry name" value="P5C_Rdtase_cat_N"/>
</dbReference>
<feature type="domain" description="Pyrroline-5-carboxylate reductase catalytic N-terminal" evidence="1">
    <location>
        <begin position="2"/>
        <end position="84"/>
    </location>
</feature>
<dbReference type="EMBL" id="CP162551">
    <property type="protein sequence ID" value="XDI35994.1"/>
    <property type="molecule type" value="Genomic_DNA"/>
</dbReference>
<protein>
    <submittedName>
        <fullName evidence="2">NAD(P)-binding domain-containing protein</fullName>
    </submittedName>
</protein>